<sequence length="65" mass="7643">MTVVSKTTQLFNNFNFQLSSHSSPIDLHQVILQAYPIAKYDKRRCREPRRRPGYDSQSQLMMAQL</sequence>
<feature type="compositionally biased region" description="Polar residues" evidence="1">
    <location>
        <begin position="55"/>
        <end position="65"/>
    </location>
</feature>
<dbReference type="AlphaFoldDB" id="A0A2P2NIZ0"/>
<accession>A0A2P2NIZ0</accession>
<dbReference type="EMBL" id="GGEC01061962">
    <property type="protein sequence ID" value="MBX42446.1"/>
    <property type="molecule type" value="Transcribed_RNA"/>
</dbReference>
<feature type="region of interest" description="Disordered" evidence="1">
    <location>
        <begin position="44"/>
        <end position="65"/>
    </location>
</feature>
<protein>
    <submittedName>
        <fullName evidence="2">Uncharacterized protein</fullName>
    </submittedName>
</protein>
<evidence type="ECO:0000256" key="1">
    <source>
        <dbReference type="SAM" id="MobiDB-lite"/>
    </source>
</evidence>
<organism evidence="2">
    <name type="scientific">Rhizophora mucronata</name>
    <name type="common">Asiatic mangrove</name>
    <dbReference type="NCBI Taxonomy" id="61149"/>
    <lineage>
        <taxon>Eukaryota</taxon>
        <taxon>Viridiplantae</taxon>
        <taxon>Streptophyta</taxon>
        <taxon>Embryophyta</taxon>
        <taxon>Tracheophyta</taxon>
        <taxon>Spermatophyta</taxon>
        <taxon>Magnoliopsida</taxon>
        <taxon>eudicotyledons</taxon>
        <taxon>Gunneridae</taxon>
        <taxon>Pentapetalae</taxon>
        <taxon>rosids</taxon>
        <taxon>fabids</taxon>
        <taxon>Malpighiales</taxon>
        <taxon>Rhizophoraceae</taxon>
        <taxon>Rhizophora</taxon>
    </lineage>
</organism>
<evidence type="ECO:0000313" key="2">
    <source>
        <dbReference type="EMBL" id="MBX42446.1"/>
    </source>
</evidence>
<name>A0A2P2NIZ0_RHIMU</name>
<reference evidence="2" key="1">
    <citation type="submission" date="2018-02" db="EMBL/GenBank/DDBJ databases">
        <title>Rhizophora mucronata_Transcriptome.</title>
        <authorList>
            <person name="Meera S.P."/>
            <person name="Sreeshan A."/>
            <person name="Augustine A."/>
        </authorList>
    </citation>
    <scope>NUCLEOTIDE SEQUENCE</scope>
    <source>
        <tissue evidence="2">Leaf</tissue>
    </source>
</reference>
<proteinExistence type="predicted"/>